<reference evidence="4" key="1">
    <citation type="submission" date="2016-10" db="EMBL/GenBank/DDBJ databases">
        <authorList>
            <person name="Varghese N."/>
            <person name="Submissions S."/>
        </authorList>
    </citation>
    <scope>NUCLEOTIDE SEQUENCE [LARGE SCALE GENOMIC DNA]</scope>
    <source>
        <strain evidence="4">DSM 3695</strain>
    </source>
</reference>
<dbReference type="Gene3D" id="3.30.370.10">
    <property type="entry name" value="Barstar-like"/>
    <property type="match status" value="1"/>
</dbReference>
<proteinExistence type="inferred from homology"/>
<dbReference type="InterPro" id="IPR000468">
    <property type="entry name" value="Barstar"/>
</dbReference>
<dbReference type="RefSeq" id="WP_089897819.1">
    <property type="nucleotide sequence ID" value="NZ_FOJG01000002.1"/>
</dbReference>
<dbReference type="Pfam" id="PF01337">
    <property type="entry name" value="Barstar"/>
    <property type="match status" value="1"/>
</dbReference>
<evidence type="ECO:0000313" key="4">
    <source>
        <dbReference type="Proteomes" id="UP000199310"/>
    </source>
</evidence>
<dbReference type="EMBL" id="FOJG01000002">
    <property type="protein sequence ID" value="SEW51487.1"/>
    <property type="molecule type" value="Genomic_DNA"/>
</dbReference>
<evidence type="ECO:0000256" key="1">
    <source>
        <dbReference type="ARBA" id="ARBA00006845"/>
    </source>
</evidence>
<dbReference type="Proteomes" id="UP000199310">
    <property type="component" value="Unassembled WGS sequence"/>
</dbReference>
<organism evidence="3 4">
    <name type="scientific">Chitinophaga arvensicola</name>
    <dbReference type="NCBI Taxonomy" id="29529"/>
    <lineage>
        <taxon>Bacteria</taxon>
        <taxon>Pseudomonadati</taxon>
        <taxon>Bacteroidota</taxon>
        <taxon>Chitinophagia</taxon>
        <taxon>Chitinophagales</taxon>
        <taxon>Chitinophagaceae</taxon>
        <taxon>Chitinophaga</taxon>
    </lineage>
</organism>
<keyword evidence="4" id="KW-1185">Reference proteome</keyword>
<evidence type="ECO:0000313" key="3">
    <source>
        <dbReference type="EMBL" id="SEW51487.1"/>
    </source>
</evidence>
<dbReference type="STRING" id="29529.SAMN04488122_4260"/>
<dbReference type="AlphaFoldDB" id="A0A1I0S749"/>
<dbReference type="InterPro" id="IPR035905">
    <property type="entry name" value="Barstar-like_sf"/>
</dbReference>
<evidence type="ECO:0000259" key="2">
    <source>
        <dbReference type="Pfam" id="PF01337"/>
    </source>
</evidence>
<dbReference type="SUPFAM" id="SSF52038">
    <property type="entry name" value="Barstar-related"/>
    <property type="match status" value="1"/>
</dbReference>
<gene>
    <name evidence="3" type="ORF">SAMN04488122_4260</name>
</gene>
<accession>A0A1I0S749</accession>
<protein>
    <submittedName>
        <fullName evidence="3">Barstar, RNAse (Barnase) inhibitor</fullName>
    </submittedName>
</protein>
<name>A0A1I0S749_9BACT</name>
<sequence length="132" mass="15351">MEKQITIDGNRITSITSFYEEINRVFMTGEDWQLGNSLDAFNDLLYGGFGAIKSDEPVTLLWHNMDKSRQALGHAATRQYYEEKLLPESPFNKEHFREKLDELDRGEGQTYFDILLEIIADHPNIRLRPADE</sequence>
<feature type="domain" description="Barstar (barnase inhibitor)" evidence="2">
    <location>
        <begin position="3"/>
        <end position="76"/>
    </location>
</feature>
<comment type="similarity">
    <text evidence="1">Belongs to the barstar family.</text>
</comment>
<dbReference type="OrthoDB" id="4793808at2"/>